<reference evidence="3 4" key="1">
    <citation type="journal article" date="2009" name="PLoS ONE">
        <title>The complete genome of Teredinibacter turnerae T7901: an intracellular endosymbiont of marine wood-boring bivalves (shipworms).</title>
        <authorList>
            <person name="Yang J.C."/>
            <person name="Madupu R."/>
            <person name="Durkin A.S."/>
            <person name="Ekborg N.A."/>
            <person name="Pedamallu C.S."/>
            <person name="Hostetler J.B."/>
            <person name="Radune D."/>
            <person name="Toms B.S."/>
            <person name="Henrissat B."/>
            <person name="Coutinho P.M."/>
            <person name="Schwarz S."/>
            <person name="Field L."/>
            <person name="Trindade-Silva A.E."/>
            <person name="Soares C.A.G."/>
            <person name="Elshahawi S."/>
            <person name="Hanora A."/>
            <person name="Schmidt E.W."/>
            <person name="Haygood M.G."/>
            <person name="Posfai J."/>
            <person name="Benner J."/>
            <person name="Madinger C."/>
            <person name="Nove J."/>
            <person name="Anton B."/>
            <person name="Chaudhary K."/>
            <person name="Foster J."/>
            <person name="Holman A."/>
            <person name="Kumar S."/>
            <person name="Lessard P.A."/>
            <person name="Luyten Y.A."/>
            <person name="Slatko B."/>
            <person name="Wood N."/>
            <person name="Wu B."/>
            <person name="Teplitski M."/>
            <person name="Mougous J.D."/>
            <person name="Ward N."/>
            <person name="Eisen J.A."/>
            <person name="Badger J.H."/>
            <person name="Distel D.L."/>
        </authorList>
    </citation>
    <scope>NUCLEOTIDE SEQUENCE [LARGE SCALE GENOMIC DNA]</scope>
    <source>
        <strain evidence="4">ATCC 39867 / T7901</strain>
    </source>
</reference>
<sequence>MNSTWFVYMVCCADQTLYTGVTTDPDRRLAEHNGIGRGARYTRVRQPVTLVYCEPADNRAAACRREAAIKALPRRAKMALIHSATNCR</sequence>
<dbReference type="SUPFAM" id="SSF82771">
    <property type="entry name" value="GIY-YIG endonuclease"/>
    <property type="match status" value="1"/>
</dbReference>
<name>C5BJV3_TERTT</name>
<feature type="domain" description="GIY-YIG" evidence="2">
    <location>
        <begin position="3"/>
        <end position="80"/>
    </location>
</feature>
<dbReference type="RefSeq" id="WP_015820616.1">
    <property type="nucleotide sequence ID" value="NC_012997.1"/>
</dbReference>
<evidence type="ECO:0000313" key="3">
    <source>
        <dbReference type="EMBL" id="ACR14502.1"/>
    </source>
</evidence>
<dbReference type="Pfam" id="PF01541">
    <property type="entry name" value="GIY-YIG"/>
    <property type="match status" value="1"/>
</dbReference>
<evidence type="ECO:0000256" key="1">
    <source>
        <dbReference type="ARBA" id="ARBA00007435"/>
    </source>
</evidence>
<accession>C5BJV3</accession>
<dbReference type="KEGG" id="ttu:TERTU_4595"/>
<dbReference type="PROSITE" id="PS50164">
    <property type="entry name" value="GIY_YIG"/>
    <property type="match status" value="1"/>
</dbReference>
<dbReference type="STRING" id="377629.TERTU_4595"/>
<dbReference type="Proteomes" id="UP000009080">
    <property type="component" value="Chromosome"/>
</dbReference>
<gene>
    <name evidence="3" type="ordered locus">TERTU_4595</name>
</gene>
<dbReference type="CDD" id="cd10456">
    <property type="entry name" value="GIY-YIG_UPF0213"/>
    <property type="match status" value="1"/>
</dbReference>
<dbReference type="InterPro" id="IPR050190">
    <property type="entry name" value="UPF0213_domain"/>
</dbReference>
<evidence type="ECO:0000259" key="2">
    <source>
        <dbReference type="PROSITE" id="PS50164"/>
    </source>
</evidence>
<comment type="similarity">
    <text evidence="1">Belongs to the UPF0213 family.</text>
</comment>
<dbReference type="InterPro" id="IPR035901">
    <property type="entry name" value="GIY-YIG_endonuc_sf"/>
</dbReference>
<dbReference type="Gene3D" id="3.40.1440.10">
    <property type="entry name" value="GIY-YIG endonuclease"/>
    <property type="match status" value="1"/>
</dbReference>
<proteinExistence type="inferred from homology"/>
<dbReference type="OrthoDB" id="9797095at2"/>
<dbReference type="HOGENOM" id="CLU_135650_0_3_6"/>
<protein>
    <submittedName>
        <fullName evidence="3">GIY-YIG exinuclease domain protein</fullName>
    </submittedName>
</protein>
<dbReference type="PANTHER" id="PTHR34477">
    <property type="entry name" value="UPF0213 PROTEIN YHBQ"/>
    <property type="match status" value="1"/>
</dbReference>
<dbReference type="InterPro" id="IPR000305">
    <property type="entry name" value="GIY-YIG_endonuc"/>
</dbReference>
<dbReference type="AlphaFoldDB" id="C5BJV3"/>
<dbReference type="eggNOG" id="COG2827">
    <property type="taxonomic scope" value="Bacteria"/>
</dbReference>
<keyword evidence="4" id="KW-1185">Reference proteome</keyword>
<dbReference type="EMBL" id="CP001614">
    <property type="protein sequence ID" value="ACR14502.1"/>
    <property type="molecule type" value="Genomic_DNA"/>
</dbReference>
<dbReference type="PANTHER" id="PTHR34477:SF1">
    <property type="entry name" value="UPF0213 PROTEIN YHBQ"/>
    <property type="match status" value="1"/>
</dbReference>
<organism evidence="3 4">
    <name type="scientific">Teredinibacter turnerae (strain ATCC 39867 / T7901)</name>
    <dbReference type="NCBI Taxonomy" id="377629"/>
    <lineage>
        <taxon>Bacteria</taxon>
        <taxon>Pseudomonadati</taxon>
        <taxon>Pseudomonadota</taxon>
        <taxon>Gammaproteobacteria</taxon>
        <taxon>Cellvibrionales</taxon>
        <taxon>Cellvibrionaceae</taxon>
        <taxon>Teredinibacter</taxon>
    </lineage>
</organism>
<evidence type="ECO:0000313" key="4">
    <source>
        <dbReference type="Proteomes" id="UP000009080"/>
    </source>
</evidence>